<name>E1JR09_SOLFR</name>
<comment type="caution">
    <text evidence="1">The sequence shown here is derived from an EMBL/GenBank/DDBJ whole genome shotgun (WGS) entry which is preliminary data.</text>
</comment>
<dbReference type="EMBL" id="AECZ01000001">
    <property type="protein sequence ID" value="EFL53010.1"/>
    <property type="molecule type" value="Genomic_DNA"/>
</dbReference>
<proteinExistence type="predicted"/>
<evidence type="ECO:0000313" key="2">
    <source>
        <dbReference type="Proteomes" id="UP000006250"/>
    </source>
</evidence>
<sequence length="54" mass="6306">MRNFLQHCFNDGHLYCRLCDLGVSEARAKRWATSLARWIRPLLYGPVKASDQKL</sequence>
<accession>E1JR09</accession>
<organism evidence="1 2">
    <name type="scientific">Solidesulfovibrio fructosivorans JJ]</name>
    <dbReference type="NCBI Taxonomy" id="596151"/>
    <lineage>
        <taxon>Bacteria</taxon>
        <taxon>Pseudomonadati</taxon>
        <taxon>Thermodesulfobacteriota</taxon>
        <taxon>Desulfovibrionia</taxon>
        <taxon>Desulfovibrionales</taxon>
        <taxon>Desulfovibrionaceae</taxon>
        <taxon>Solidesulfovibrio</taxon>
    </lineage>
</organism>
<dbReference type="Proteomes" id="UP000006250">
    <property type="component" value="Unassembled WGS sequence"/>
</dbReference>
<evidence type="ECO:0000313" key="1">
    <source>
        <dbReference type="EMBL" id="EFL53010.1"/>
    </source>
</evidence>
<dbReference type="RefSeq" id="WP_005989996.1">
    <property type="nucleotide sequence ID" value="NZ_AECZ01000001.1"/>
</dbReference>
<dbReference type="STRING" id="596151.DesfrDRAFT_0058"/>
<protein>
    <submittedName>
        <fullName evidence="1">Uncharacterized protein</fullName>
    </submittedName>
</protein>
<keyword evidence="2" id="KW-1185">Reference proteome</keyword>
<reference evidence="1 2" key="1">
    <citation type="submission" date="2010-08" db="EMBL/GenBank/DDBJ databases">
        <title>The draft genome of Desulfovibrio fructosovorans JJ.</title>
        <authorList>
            <consortium name="US DOE Joint Genome Institute (JGI-PGF)"/>
            <person name="Lucas S."/>
            <person name="Copeland A."/>
            <person name="Lapidus A."/>
            <person name="Cheng J.-F."/>
            <person name="Bruce D."/>
            <person name="Goodwin L."/>
            <person name="Pitluck S."/>
            <person name="Land M.L."/>
            <person name="Hauser L."/>
            <person name="Chang Y.-J."/>
            <person name="Jeffries C."/>
            <person name="Wall J.D."/>
            <person name="Stahl D.A."/>
            <person name="Arkin A.P."/>
            <person name="Dehal P."/>
            <person name="Stolyar S.M."/>
            <person name="Hazen T.C."/>
            <person name="Woyke T.J."/>
        </authorList>
    </citation>
    <scope>NUCLEOTIDE SEQUENCE [LARGE SCALE GENOMIC DNA]</scope>
    <source>
        <strain evidence="1 2">JJ</strain>
    </source>
</reference>
<dbReference type="AlphaFoldDB" id="E1JR09"/>
<gene>
    <name evidence="1" type="ORF">DesfrDRAFT_0058</name>
</gene>
<dbReference type="eggNOG" id="ENOG503002V">
    <property type="taxonomic scope" value="Bacteria"/>
</dbReference>